<accession>A0ABY4TTZ2</accession>
<gene>
    <name evidence="1" type="primary">trbK-alt</name>
    <name evidence="1" type="ORF">M9980_01140</name>
</gene>
<dbReference type="RefSeq" id="WP_250752491.1">
    <property type="nucleotide sequence ID" value="NZ_CP098401.1"/>
</dbReference>
<protein>
    <submittedName>
        <fullName evidence="1">Entry exclusion protein TrbK-alt</fullName>
    </submittedName>
</protein>
<dbReference type="Proteomes" id="UP001055580">
    <property type="component" value="Chromosome"/>
</dbReference>
<sequence length="92" mass="9746">MPDVAPLSDQARRARYVLIALGLGTLGALAAAVATQSPDDRRSPSMASRSAYPIAATLLRCQALGDAALADSGCRAAWAEHRRRFLAREGRP</sequence>
<keyword evidence="2" id="KW-1185">Reference proteome</keyword>
<dbReference type="NCBIfam" id="TIGR04360">
    <property type="entry name" value="other_trbK"/>
    <property type="match status" value="1"/>
</dbReference>
<reference evidence="1" key="1">
    <citation type="submission" date="2022-05" db="EMBL/GenBank/DDBJ databases">
        <title>Sphingomonas sp. strain RMG20 Genome sequencing and assembly.</title>
        <authorList>
            <person name="Kim I."/>
        </authorList>
    </citation>
    <scope>NUCLEOTIDE SEQUENCE</scope>
    <source>
        <strain evidence="1">RMG20</strain>
    </source>
</reference>
<evidence type="ECO:0000313" key="2">
    <source>
        <dbReference type="Proteomes" id="UP001055580"/>
    </source>
</evidence>
<evidence type="ECO:0000313" key="1">
    <source>
        <dbReference type="EMBL" id="URW75869.1"/>
    </source>
</evidence>
<dbReference type="EMBL" id="CP098401">
    <property type="protein sequence ID" value="URW75869.1"/>
    <property type="molecule type" value="Genomic_DNA"/>
</dbReference>
<dbReference type="InterPro" id="IPR027587">
    <property type="entry name" value="TrbK"/>
</dbReference>
<name>A0ABY4TTZ2_9SPHN</name>
<dbReference type="Pfam" id="PF20084">
    <property type="entry name" value="TrbK"/>
    <property type="match status" value="1"/>
</dbReference>
<proteinExistence type="predicted"/>
<organism evidence="1 2">
    <name type="scientific">Sphingomonas donggukensis</name>
    <dbReference type="NCBI Taxonomy" id="2949093"/>
    <lineage>
        <taxon>Bacteria</taxon>
        <taxon>Pseudomonadati</taxon>
        <taxon>Pseudomonadota</taxon>
        <taxon>Alphaproteobacteria</taxon>
        <taxon>Sphingomonadales</taxon>
        <taxon>Sphingomonadaceae</taxon>
        <taxon>Sphingomonas</taxon>
    </lineage>
</organism>